<dbReference type="STRING" id="29139.ENSVURP00010022730"/>
<evidence type="ECO:0008006" key="3">
    <source>
        <dbReference type="Google" id="ProtNLM"/>
    </source>
</evidence>
<organism evidence="1 2">
    <name type="scientific">Vombatus ursinus</name>
    <name type="common">Common wombat</name>
    <dbReference type="NCBI Taxonomy" id="29139"/>
    <lineage>
        <taxon>Eukaryota</taxon>
        <taxon>Metazoa</taxon>
        <taxon>Chordata</taxon>
        <taxon>Craniata</taxon>
        <taxon>Vertebrata</taxon>
        <taxon>Euteleostomi</taxon>
        <taxon>Mammalia</taxon>
        <taxon>Metatheria</taxon>
        <taxon>Diprotodontia</taxon>
        <taxon>Vombatidae</taxon>
        <taxon>Vombatus</taxon>
    </lineage>
</organism>
<dbReference type="PANTHER" id="PTHR21633:SF10">
    <property type="entry name" value="IQ MOTIF CONTAINING F4"/>
    <property type="match status" value="1"/>
</dbReference>
<dbReference type="PROSITE" id="PS50096">
    <property type="entry name" value="IQ"/>
    <property type="match status" value="2"/>
</dbReference>
<proteinExistence type="predicted"/>
<dbReference type="Gene3D" id="1.20.5.190">
    <property type="match status" value="2"/>
</dbReference>
<dbReference type="OMA" id="YWRWHIC"/>
<reference evidence="1" key="3">
    <citation type="submission" date="2025-09" db="UniProtKB">
        <authorList>
            <consortium name="Ensembl"/>
        </authorList>
    </citation>
    <scope>IDENTIFICATION</scope>
</reference>
<protein>
    <recommendedName>
        <fullName evidence="3">IQ motif containing F6</fullName>
    </recommendedName>
</protein>
<dbReference type="InterPro" id="IPR000048">
    <property type="entry name" value="IQ_motif_EF-hand-BS"/>
</dbReference>
<dbReference type="Pfam" id="PF00612">
    <property type="entry name" value="IQ"/>
    <property type="match status" value="2"/>
</dbReference>
<keyword evidence="2" id="KW-1185">Reference proteome</keyword>
<dbReference type="Proteomes" id="UP000314987">
    <property type="component" value="Unassembled WGS sequence"/>
</dbReference>
<dbReference type="AlphaFoldDB" id="A0A4X2LLX0"/>
<dbReference type="InterPro" id="IPR039887">
    <property type="entry name" value="IQCF"/>
</dbReference>
<reference evidence="2" key="1">
    <citation type="submission" date="2018-12" db="EMBL/GenBank/DDBJ databases">
        <authorList>
            <person name="Yazar S."/>
        </authorList>
    </citation>
    <scope>NUCLEOTIDE SEQUENCE [LARGE SCALE GENOMIC DNA]</scope>
</reference>
<dbReference type="FunFam" id="1.20.5.190:FF:000014">
    <property type="entry name" value="IQ motif containing F5"/>
    <property type="match status" value="1"/>
</dbReference>
<name>A0A4X2LLX0_VOMUR</name>
<dbReference type="SMART" id="SM00015">
    <property type="entry name" value="IQ"/>
    <property type="match status" value="3"/>
</dbReference>
<dbReference type="GO" id="GO:0005516">
    <property type="term" value="F:calmodulin binding"/>
    <property type="evidence" value="ECO:0007669"/>
    <property type="project" value="TreeGrafter"/>
</dbReference>
<accession>A0A4X2LLX0</accession>
<reference evidence="1" key="2">
    <citation type="submission" date="2025-08" db="UniProtKB">
        <authorList>
            <consortium name="Ensembl"/>
        </authorList>
    </citation>
    <scope>IDENTIFICATION</scope>
</reference>
<evidence type="ECO:0000313" key="1">
    <source>
        <dbReference type="Ensembl" id="ENSVURP00010022730.1"/>
    </source>
</evidence>
<dbReference type="PANTHER" id="PTHR21633">
    <property type="entry name" value="IQ MOTIF CONTAINING F"/>
    <property type="match status" value="1"/>
</dbReference>
<dbReference type="GeneTree" id="ENSGT00390000004641"/>
<sequence length="144" mass="17115">MSPRKLKTGPDMKEDKAAIKIQAWWRGTLLRRSLLHAALCAWIIQCWWRLAHTRLSDRRRRIVLQLYARREWAVVKLQAMVRMWRVRRRYLRAQAAARLIQMRWRSCLARGLLRGRYQITGSPTLHTCAPSQCLPPGSLLCWRI</sequence>
<evidence type="ECO:0000313" key="2">
    <source>
        <dbReference type="Proteomes" id="UP000314987"/>
    </source>
</evidence>
<dbReference type="Ensembl" id="ENSVURT00010025868.1">
    <property type="protein sequence ID" value="ENSVURP00010022730.1"/>
    <property type="gene ID" value="ENSVURG00010017421.1"/>
</dbReference>